<feature type="region of interest" description="Disordered" evidence="1">
    <location>
        <begin position="127"/>
        <end position="170"/>
    </location>
</feature>
<evidence type="ECO:0000313" key="2">
    <source>
        <dbReference type="EnsemblMetazoa" id="LLOJ000119-PA"/>
    </source>
</evidence>
<feature type="compositionally biased region" description="Polar residues" evidence="1">
    <location>
        <begin position="146"/>
        <end position="170"/>
    </location>
</feature>
<dbReference type="Proteomes" id="UP000092461">
    <property type="component" value="Unassembled WGS sequence"/>
</dbReference>
<reference evidence="2" key="1">
    <citation type="submission" date="2020-05" db="UniProtKB">
        <authorList>
            <consortium name="EnsemblMetazoa"/>
        </authorList>
    </citation>
    <scope>IDENTIFICATION</scope>
    <source>
        <strain evidence="2">Jacobina</strain>
    </source>
</reference>
<dbReference type="AlphaFoldDB" id="A0A1B0C8A7"/>
<dbReference type="VEuPathDB" id="VectorBase:LLONM1_004272"/>
<feature type="region of interest" description="Disordered" evidence="1">
    <location>
        <begin position="264"/>
        <end position="326"/>
    </location>
</feature>
<dbReference type="EMBL" id="AJWK01000304">
    <property type="status" value="NOT_ANNOTATED_CDS"/>
    <property type="molecule type" value="Genomic_DNA"/>
</dbReference>
<feature type="region of interest" description="Disordered" evidence="1">
    <location>
        <begin position="370"/>
        <end position="430"/>
    </location>
</feature>
<dbReference type="EMBL" id="AJWK01000301">
    <property type="status" value="NOT_ANNOTATED_CDS"/>
    <property type="molecule type" value="Genomic_DNA"/>
</dbReference>
<name>A0A1B0C8A7_LUTLO</name>
<protein>
    <submittedName>
        <fullName evidence="2">Uncharacterized protein</fullName>
    </submittedName>
</protein>
<evidence type="ECO:0000313" key="3">
    <source>
        <dbReference type="Proteomes" id="UP000092461"/>
    </source>
</evidence>
<accession>A0A1B0C8A7</accession>
<evidence type="ECO:0000256" key="1">
    <source>
        <dbReference type="SAM" id="MobiDB-lite"/>
    </source>
</evidence>
<dbReference type="EMBL" id="AJWK01000302">
    <property type="status" value="NOT_ANNOTATED_CDS"/>
    <property type="molecule type" value="Genomic_DNA"/>
</dbReference>
<dbReference type="EnsemblMetazoa" id="LLOJ000119-RA">
    <property type="protein sequence ID" value="LLOJ000119-PA"/>
    <property type="gene ID" value="LLOJ000119"/>
</dbReference>
<sequence>MADVIKNSMDRTGSEHKNHLQKSKSVENDSSTYFGSIDHYPALEKTVKSKTILSMLETLDDVHSLPVESSTGLSLGLTTIPSAASSSTPPQASYADIARIANSNSIEQKFQLKDNWPAMPLRHTSGNQHETMETASTNSGSTTASYKSQNSVVHRSVPSTGSNTSQTSPPASMVAIATDAAAAAAASDDAKNLAIAGGGVQIWLISGSINCSANVSPNLAVKVSPVEQLKSPALVSSVNRCDVPRNGGASAQVAAAATVAPTTTTTTVNNNPAALNEDGNGGMTSSPGVVMPTKSHRGKKNDQKSGHQEDANATTARLGGGSSTSRPAVIILNDNDRYQLNEGITFGFDINNQLLFGDFNENELHLLEASSTSSSVPPTHNSCASSVTSSGQTATDTGYASNASTVASSEGHDTTLDTNNSSVQSASDATVSDQNFNHTLDDFMQVDEMEKCCDPMPILKACVSVQTSMEHLYINDAQPPSSSSSSSVVRLEERDSSIIASIPAQIAFTDSESNNNIIQMLSPSARICGKKLNVRYVAPAEEELILTTYNHDKIVSFVGLAWENVAGNDGVKYYDGQ</sequence>
<keyword evidence="3" id="KW-1185">Reference proteome</keyword>
<feature type="compositionally biased region" description="Polar residues" evidence="1">
    <location>
        <begin position="416"/>
        <end position="430"/>
    </location>
</feature>
<dbReference type="VEuPathDB" id="VectorBase:LLOJ000119"/>
<feature type="compositionally biased region" description="Low complexity" evidence="1">
    <location>
        <begin position="264"/>
        <end position="274"/>
    </location>
</feature>
<feature type="region of interest" description="Disordered" evidence="1">
    <location>
        <begin position="1"/>
        <end position="27"/>
    </location>
</feature>
<organism evidence="2 3">
    <name type="scientific">Lutzomyia longipalpis</name>
    <name type="common">Sand fly</name>
    <dbReference type="NCBI Taxonomy" id="7200"/>
    <lineage>
        <taxon>Eukaryota</taxon>
        <taxon>Metazoa</taxon>
        <taxon>Ecdysozoa</taxon>
        <taxon>Arthropoda</taxon>
        <taxon>Hexapoda</taxon>
        <taxon>Insecta</taxon>
        <taxon>Pterygota</taxon>
        <taxon>Neoptera</taxon>
        <taxon>Endopterygota</taxon>
        <taxon>Diptera</taxon>
        <taxon>Nematocera</taxon>
        <taxon>Psychodoidea</taxon>
        <taxon>Psychodidae</taxon>
        <taxon>Lutzomyia</taxon>
        <taxon>Lutzomyia</taxon>
    </lineage>
</organism>
<feature type="compositionally biased region" description="Basic and acidic residues" evidence="1">
    <location>
        <begin position="300"/>
        <end position="310"/>
    </location>
</feature>
<dbReference type="EMBL" id="AJWK01000303">
    <property type="status" value="NOT_ANNOTATED_CDS"/>
    <property type="molecule type" value="Genomic_DNA"/>
</dbReference>
<feature type="compositionally biased region" description="Low complexity" evidence="1">
    <location>
        <begin position="134"/>
        <end position="145"/>
    </location>
</feature>
<proteinExistence type="predicted"/>
<feature type="compositionally biased region" description="Basic and acidic residues" evidence="1">
    <location>
        <begin position="8"/>
        <end position="18"/>
    </location>
</feature>
<feature type="compositionally biased region" description="Polar residues" evidence="1">
    <location>
        <begin position="370"/>
        <end position="408"/>
    </location>
</feature>